<accession>A0A0E9WIL0</accession>
<dbReference type="EMBL" id="GBXM01018370">
    <property type="protein sequence ID" value="JAH90207.1"/>
    <property type="molecule type" value="Transcribed_RNA"/>
</dbReference>
<proteinExistence type="predicted"/>
<reference evidence="1" key="1">
    <citation type="submission" date="2014-11" db="EMBL/GenBank/DDBJ databases">
        <authorList>
            <person name="Amaro Gonzalez C."/>
        </authorList>
    </citation>
    <scope>NUCLEOTIDE SEQUENCE</scope>
</reference>
<name>A0A0E9WIL0_ANGAN</name>
<dbReference type="AlphaFoldDB" id="A0A0E9WIL0"/>
<organism evidence="1">
    <name type="scientific">Anguilla anguilla</name>
    <name type="common">European freshwater eel</name>
    <name type="synonym">Muraena anguilla</name>
    <dbReference type="NCBI Taxonomy" id="7936"/>
    <lineage>
        <taxon>Eukaryota</taxon>
        <taxon>Metazoa</taxon>
        <taxon>Chordata</taxon>
        <taxon>Craniata</taxon>
        <taxon>Vertebrata</taxon>
        <taxon>Euteleostomi</taxon>
        <taxon>Actinopterygii</taxon>
        <taxon>Neopterygii</taxon>
        <taxon>Teleostei</taxon>
        <taxon>Anguilliformes</taxon>
        <taxon>Anguillidae</taxon>
        <taxon>Anguilla</taxon>
    </lineage>
</organism>
<protein>
    <submittedName>
        <fullName evidence="1">Uncharacterized protein</fullName>
    </submittedName>
</protein>
<reference evidence="1" key="2">
    <citation type="journal article" date="2015" name="Fish Shellfish Immunol.">
        <title>Early steps in the European eel (Anguilla anguilla)-Vibrio vulnificus interaction in the gills: Role of the RtxA13 toxin.</title>
        <authorList>
            <person name="Callol A."/>
            <person name="Pajuelo D."/>
            <person name="Ebbesson L."/>
            <person name="Teles M."/>
            <person name="MacKenzie S."/>
            <person name="Amaro C."/>
        </authorList>
    </citation>
    <scope>NUCLEOTIDE SEQUENCE</scope>
</reference>
<evidence type="ECO:0000313" key="1">
    <source>
        <dbReference type="EMBL" id="JAH90207.1"/>
    </source>
</evidence>
<sequence length="91" mass="10220">MFVLVQVSICPHALGRIHRFTGIALFRMTAYPTTSLALSETLPVVWNLILVLPSPGIAHKCPWKCPEKEAVPFPTRSFRCLWPTCACYCLC</sequence>